<dbReference type="InterPro" id="IPR023631">
    <property type="entry name" value="Amidase_dom"/>
</dbReference>
<evidence type="ECO:0000256" key="2">
    <source>
        <dbReference type="ARBA" id="ARBA00021874"/>
    </source>
</evidence>
<keyword evidence="5" id="KW-1185">Reference proteome</keyword>
<evidence type="ECO:0000313" key="4">
    <source>
        <dbReference type="EMBL" id="MVT64489.1"/>
    </source>
</evidence>
<dbReference type="PANTHER" id="PTHR11895">
    <property type="entry name" value="TRANSAMIDASE"/>
    <property type="match status" value="1"/>
</dbReference>
<dbReference type="RefSeq" id="WP_157341463.1">
    <property type="nucleotide sequence ID" value="NZ_CP176492.1"/>
</dbReference>
<dbReference type="InterPro" id="IPR000120">
    <property type="entry name" value="Amidase"/>
</dbReference>
<dbReference type="InterPro" id="IPR020556">
    <property type="entry name" value="Amidase_CS"/>
</dbReference>
<proteinExistence type="predicted"/>
<dbReference type="Pfam" id="PF01425">
    <property type="entry name" value="Amidase"/>
    <property type="match status" value="1"/>
</dbReference>
<dbReference type="GO" id="GO:0003824">
    <property type="term" value="F:catalytic activity"/>
    <property type="evidence" value="ECO:0007669"/>
    <property type="project" value="InterPro"/>
</dbReference>
<dbReference type="EMBL" id="WQNF01000003">
    <property type="protein sequence ID" value="MVT64489.1"/>
    <property type="molecule type" value="Genomic_DNA"/>
</dbReference>
<dbReference type="Proteomes" id="UP000436468">
    <property type="component" value="Unassembled WGS sequence"/>
</dbReference>
<protein>
    <recommendedName>
        <fullName evidence="2">Indoleacetamide hydrolase</fullName>
    </recommendedName>
</protein>
<evidence type="ECO:0000313" key="5">
    <source>
        <dbReference type="Proteomes" id="UP000436468"/>
    </source>
</evidence>
<comment type="caution">
    <text evidence="4">The sequence shown here is derived from an EMBL/GenBank/DDBJ whole genome shotgun (WGS) entry which is preliminary data.</text>
</comment>
<feature type="domain" description="Amidase" evidence="3">
    <location>
        <begin position="35"/>
        <end position="462"/>
    </location>
</feature>
<reference evidence="4 5" key="1">
    <citation type="submission" date="2019-12" db="EMBL/GenBank/DDBJ databases">
        <title>Draft genome sequences Bradyrhizobium cajani AMBPC1010, Bradyrhizobium pachyrhizi AMBPC1040 and Bradyrhizobium yuanmingense ALSPC3051, three plant growth promoting strains isolated from nodules of Cajanus cajan L. in Dominican Republic.</title>
        <authorList>
            <person name="Flores-Felix J.D."/>
            <person name="Araujo J."/>
            <person name="Diaz-Alcantara C."/>
            <person name="Gonzalez-Andres F."/>
            <person name="Velazquez E."/>
        </authorList>
    </citation>
    <scope>NUCLEOTIDE SEQUENCE [LARGE SCALE GENOMIC DNA]</scope>
    <source>
        <strain evidence="4 5">1040</strain>
    </source>
</reference>
<dbReference type="Gene3D" id="3.90.1300.10">
    <property type="entry name" value="Amidase signature (AS) domain"/>
    <property type="match status" value="1"/>
</dbReference>
<evidence type="ECO:0000256" key="1">
    <source>
        <dbReference type="ARBA" id="ARBA00003871"/>
    </source>
</evidence>
<accession>A0A844SK94</accession>
<dbReference type="InterPro" id="IPR036928">
    <property type="entry name" value="AS_sf"/>
</dbReference>
<dbReference type="PANTHER" id="PTHR11895:SF76">
    <property type="entry name" value="INDOLEACETAMIDE HYDROLASE"/>
    <property type="match status" value="1"/>
</dbReference>
<name>A0A844SK94_9BRAD</name>
<comment type="function">
    <text evidence="1">Hydrolyzes indole-3-acetamide (IAM) into indole-3-acetic acid (IAA).</text>
</comment>
<sequence>MTKANERAPAGDALCAMPATDLAAAIRSKQVSPVEVTDAVLARINRLNPELNAFVTLIEDDARQQAREAEDAVMRGHELGSLHGIPYALKDATLTKGIRTTYGSKLFAEHVPAQDSLVAERLRAAGGVLIGKTNLPEFGAKCTTDNKIFGATRNPWALALTPGGSSGGAAAAVAAGLVPLAEGSDHAGSIRCPAALCGVVGLKPSNGRIPIYPDNLLWHAVMWCHGPITRTVADAALMLDVMAGPDDRDPRALCDGATGFNATVAGRGSIKGRRIGYLSDIGCVPVDPAVTDACEGALAAFVELGCKVEIDTTDFSDTIEAYGLINASRRAAYVDAYLPDRADDFDPEVVWRAELSRSRTATDLTKAELVQTSAYLRVQDLFQRYDLLVTPTTPTAAFPIEISYPREIAGVKIETVFEHLGLTSLFNLTGHPAISVPAGWTKDGLPVGLQIVGPWRDDAAVLCAAAAYEEAQPWQDRWPPLAGIEA</sequence>
<dbReference type="AlphaFoldDB" id="A0A844SK94"/>
<evidence type="ECO:0000259" key="3">
    <source>
        <dbReference type="Pfam" id="PF01425"/>
    </source>
</evidence>
<gene>
    <name evidence="4" type="ORF">GPL21_05105</name>
</gene>
<organism evidence="4 5">
    <name type="scientific">Bradyrhizobium pachyrhizi</name>
    <dbReference type="NCBI Taxonomy" id="280333"/>
    <lineage>
        <taxon>Bacteria</taxon>
        <taxon>Pseudomonadati</taxon>
        <taxon>Pseudomonadota</taxon>
        <taxon>Alphaproteobacteria</taxon>
        <taxon>Hyphomicrobiales</taxon>
        <taxon>Nitrobacteraceae</taxon>
        <taxon>Bradyrhizobium</taxon>
    </lineage>
</organism>
<dbReference type="SUPFAM" id="SSF75304">
    <property type="entry name" value="Amidase signature (AS) enzymes"/>
    <property type="match status" value="1"/>
</dbReference>
<dbReference type="PROSITE" id="PS00571">
    <property type="entry name" value="AMIDASES"/>
    <property type="match status" value="1"/>
</dbReference>